<dbReference type="PANTHER" id="PTHR12792">
    <property type="entry name" value="EXTRA SPINDLE POLES 1-RELATED"/>
    <property type="match status" value="1"/>
</dbReference>
<evidence type="ECO:0000256" key="3">
    <source>
        <dbReference type="ARBA" id="ARBA00022801"/>
    </source>
</evidence>
<dbReference type="InterPro" id="IPR056932">
    <property type="entry name" value="TPR_ESP1_2nd"/>
</dbReference>
<evidence type="ECO:0000259" key="5">
    <source>
        <dbReference type="PROSITE" id="PS51700"/>
    </source>
</evidence>
<dbReference type="EC" id="3.4.22.49" evidence="2"/>
<dbReference type="GO" id="GO:0004197">
    <property type="term" value="F:cysteine-type endopeptidase activity"/>
    <property type="evidence" value="ECO:0007669"/>
    <property type="project" value="InterPro"/>
</dbReference>
<dbReference type="GO" id="GO:0006508">
    <property type="term" value="P:proteolysis"/>
    <property type="evidence" value="ECO:0007669"/>
    <property type="project" value="InterPro"/>
</dbReference>
<dbReference type="EMBL" id="VDCV01000003">
    <property type="protein sequence ID" value="KAB5563768.1"/>
    <property type="molecule type" value="Genomic_DNA"/>
</dbReference>
<dbReference type="PANTHER" id="PTHR12792:SF0">
    <property type="entry name" value="SEPARIN"/>
    <property type="match status" value="1"/>
</dbReference>
<keyword evidence="3" id="KW-0378">Hydrolase</keyword>
<dbReference type="InterPro" id="IPR030397">
    <property type="entry name" value="SEPARIN_core_dom"/>
</dbReference>
<keyword evidence="4" id="KW-0159">Chromosome partition</keyword>
<dbReference type="Pfam" id="PF25110">
    <property type="entry name" value="TPR_ESP1"/>
    <property type="match status" value="1"/>
</dbReference>
<dbReference type="GO" id="GO:0005634">
    <property type="term" value="C:nucleus"/>
    <property type="evidence" value="ECO:0007669"/>
    <property type="project" value="InterPro"/>
</dbReference>
<reference evidence="7" key="1">
    <citation type="journal article" date="2019" name="Gigascience">
        <title>De novo genome assembly of the endangered Acer yangbiense, a plant species with extremely small populations endemic to Yunnan Province, China.</title>
        <authorList>
            <person name="Yang J."/>
            <person name="Wariss H.M."/>
            <person name="Tao L."/>
            <person name="Zhang R."/>
            <person name="Yun Q."/>
            <person name="Hollingsworth P."/>
            <person name="Dao Z."/>
            <person name="Luo G."/>
            <person name="Guo H."/>
            <person name="Ma Y."/>
            <person name="Sun W."/>
        </authorList>
    </citation>
    <scope>NUCLEOTIDE SEQUENCE [LARGE SCALE GENOMIC DNA]</scope>
    <source>
        <strain evidence="7">cv. br00</strain>
    </source>
</reference>
<dbReference type="Proteomes" id="UP000326939">
    <property type="component" value="Chromosome 3"/>
</dbReference>
<feature type="domain" description="Peptidase C50" evidence="5">
    <location>
        <begin position="2093"/>
        <end position="2187"/>
    </location>
</feature>
<dbReference type="Pfam" id="PF25113">
    <property type="entry name" value="TPR_ESP1_2nd"/>
    <property type="match status" value="1"/>
</dbReference>
<dbReference type="GO" id="GO:0072686">
    <property type="term" value="C:mitotic spindle"/>
    <property type="evidence" value="ECO:0007669"/>
    <property type="project" value="TreeGrafter"/>
</dbReference>
<organism evidence="6 7">
    <name type="scientific">Salix brachista</name>
    <dbReference type="NCBI Taxonomy" id="2182728"/>
    <lineage>
        <taxon>Eukaryota</taxon>
        <taxon>Viridiplantae</taxon>
        <taxon>Streptophyta</taxon>
        <taxon>Embryophyta</taxon>
        <taxon>Tracheophyta</taxon>
        <taxon>Spermatophyta</taxon>
        <taxon>Magnoliopsida</taxon>
        <taxon>eudicotyledons</taxon>
        <taxon>Gunneridae</taxon>
        <taxon>Pentapetalae</taxon>
        <taxon>rosids</taxon>
        <taxon>fabids</taxon>
        <taxon>Malpighiales</taxon>
        <taxon>Salicaceae</taxon>
        <taxon>Saliceae</taxon>
        <taxon>Salix</taxon>
    </lineage>
</organism>
<evidence type="ECO:0000313" key="7">
    <source>
        <dbReference type="Proteomes" id="UP000326939"/>
    </source>
</evidence>
<evidence type="ECO:0000256" key="4">
    <source>
        <dbReference type="ARBA" id="ARBA00022829"/>
    </source>
</evidence>
<accession>A0A5N5N9T9</accession>
<dbReference type="InterPro" id="IPR056933">
    <property type="entry name" value="TPR_ESP1"/>
</dbReference>
<dbReference type="Pfam" id="PF03568">
    <property type="entry name" value="Separin_C"/>
    <property type="match status" value="2"/>
</dbReference>
<comment type="catalytic activity">
    <reaction evidence="1">
        <text>All bonds known to be hydrolyzed by this endopeptidase have arginine in P1 and an acidic residue in P4. P6 is often occupied by an acidic residue or by a hydroxy-amino-acid residue, the phosphorylation of which enhances cleavage.</text>
        <dbReference type="EC" id="3.4.22.49"/>
    </reaction>
</comment>
<gene>
    <name evidence="6" type="ORF">DKX38_003822</name>
</gene>
<protein>
    <recommendedName>
        <fullName evidence="2">separase</fullName>
        <ecNumber evidence="2">3.4.22.49</ecNumber>
    </recommendedName>
</protein>
<dbReference type="GO" id="GO:0005737">
    <property type="term" value="C:cytoplasm"/>
    <property type="evidence" value="ECO:0007669"/>
    <property type="project" value="TreeGrafter"/>
</dbReference>
<evidence type="ECO:0000256" key="2">
    <source>
        <dbReference type="ARBA" id="ARBA00012489"/>
    </source>
</evidence>
<keyword evidence="7" id="KW-1185">Reference proteome</keyword>
<dbReference type="GO" id="GO:0051307">
    <property type="term" value="P:meiotic chromosome separation"/>
    <property type="evidence" value="ECO:0007669"/>
    <property type="project" value="TreeGrafter"/>
</dbReference>
<proteinExistence type="predicted"/>
<evidence type="ECO:0000256" key="1">
    <source>
        <dbReference type="ARBA" id="ARBA00000451"/>
    </source>
</evidence>
<dbReference type="InterPro" id="IPR005314">
    <property type="entry name" value="Peptidase_C50"/>
</dbReference>
<name>A0A5N5N9T9_9ROSI</name>
<comment type="caution">
    <text evidence="6">The sequence shown here is derived from an EMBL/GenBank/DDBJ whole genome shotgun (WGS) entry which is preliminary data.</text>
</comment>
<sequence length="2324" mass="261835">MAASVEESSALISKLESPSISTPIYSAFSNYLLPFTDLSKKPLNQNRTLTLTRSLAKQFLPFVNRCLSILPKRLSDLLNSPSVKQDDGSIPEFVIELFDAYRLCLDCLESVASQLAGKPYAVYRQRLRLACCLDAWGLYREGENEGFRILERLRGLDSWPKSKNNRKKKLGEYLPVLLEDGDLDFAKMVVEVAVAILKCVALGQSKNEEDYKRVIEMVHEVKPWFRVLDANSCEKLHRMLVTYLRKCTQFLAGELIIFDGGTVCAFCTATLNEYAESSMNDQIYKFARHICSVFFLQADRYSVKIDILMCVLDSLAQKCKKVHEIGKSLGLLYLESCILLEVEVEIWGTELVELVAYCASKCHAATSISRSTFAECLNDLAGVFCQVMTPLEMIIRLYAIGLSFIDCNTKSMIGDGMPSKGAKDEHAVGILDGGVALCNLEPVLGSLQSYFYDNCEESCVPCGIDYQDVASDIHLDSHHGTSLNCTQKSREVYLLAYLNVLKFLCKPLSECVISQNKQIIFESDAGSLSMMLCSIQEAFHQFSDIVLYFHRNKSKREAAGFDENKMILSVSVATFILSSRTKHKFQKSVHLIKQIIASEWIQPQGLKYIFASLYNVGLLLYRNKQVNEALKPLKLCCRASWKCVKLLSEMYMQKSDGIVGDLSEDAILDFITEACNQTVFLLDVLHKSGSLRVKKIIVNSLENWSAAEDLFRKLSGPVPLVKQWVKMQCENNKNMIIDDDAPALYCLLSSSTRVSKRTIGKILQQELLAYEEMHAVHPEFCQRMQMEVIDILLKDVYVTDSHLQKSRVLVRKGRALRSRGSEGLEDCIQCLSKAISVIYVYTQLLMELSIVTECLLGFPYKQQVFQDIKAALDLWLSIPIPDYGIAYDEGIMSPDSALLFLYNIVDLLAMKGSMEFHNDAYKLMIRLFEWKNVQLEMWLSILWESRRLTHALCVSPVNDALIMTSPVFSGEQFRSIDSWIHCLRGSPPLLVGFQHSFSYLFTNLPCGPNNHKPYMSDITVDDVKEAAFKLISDVPGTSYSFFIAGHLYYDLCERLIANGCLFEALSYAKEAHRLRTKLFKEKFMYTVEKQSENCAGGGSDMQKHTYGLSDVRMQNSIACEVWSFDTHSQDMDACYLSPWKILQCYLESTLQVGTIHELIGNGIEAEMFLRWGKDISCSQSLPLFIVAFSSVLGKLYCNKGSWDLSEKELQNAKHVLKHSCADFSCLKCGLMLKATIDQQLGDLSWSLFNTTRSVERLSLAESLYRSALDRLGHTEWKNSVSYSEDAEEIEGASVCFPTHQVGPKSKMESPKCRKTKKTTKCLLKEQSSVTEHNTRLTRSRYHSFQNQKVDSSAEVQAAPLNQLKGNKTCDDPNGQMQWLSGRKSCMVDLGCEILCICNGKKCRFCLAREVKKSGLLSNFIFLKWEFARRRLSIRLLSGIVDYFGPLNDHLKSDAEELRIDPSIEKKNKDILFGIYEWMGICCGKCLETHGRFHEAHEIISQSISILVSRNPFTHARTPFTFLLDLVGKELPGDVFSVEHATVLYNISWCSLKSYSSKDNGQVPAVLQKVNLLDFVSSLLGKMFNLLKVEGLKILCCGPLYDNTLNLIAIKSEHYLYGFWVGFEVEHSFTLIDESYAEVSRLLSAIFVLSSSSKTFSLPNYSKVLSESHWASFFHQASLGNNLNYQFLSNTTLKRRTQNFADDQGSCVTTSAWEGAETCNLPRLAPESLQDLEQFVIQFYSDLPCTTVICISLIGGRCANLLKDLLQYPSCISAWMLLSRLKFKTQPIMMLLPANTVLEETSDDDCAMSCTGDFHVSNLDKHWHCPWGSTVVDDVAPTFRFILEENYLSSSKFPLEDTKENRALWWMKRKKLDHQLGKLLRKIEDSWLGPWRYVLLGDWFNCSHLDSIMKKLMHDLKSKCKINTNESFLKVILQGASHSFNEEECILPLMSLKKGCFIAQAGYSEDKRCETFSEVSVGTKKMSDLAVQLVYEAVNELEEEESTIREPVILVLDYEGNGSSDIFLSYFISGTVIQVTFRLVVICQMLPWENIPILRNQEVYRMPSVSSICFTLDRSCYQQEQIEKITTAFPLIDPLDAFYLLNPGGDLNSTQVEFENWFKDQNLEGKAGSAPTSEELSSALRNHDLFIYFGHGSGAQYISQQEIQKLENCAATLLMGCSSGSLSLNGCYAPQGTALSYLLAGSPVVVANLWEVTDKDIDRFGKAMLDAWLNERSSVSLGCDQCNLVAKEFEAMNIKTGKGKAKKRNPKSKASGAFDGSAAINSCGHRPKIGAFMGKAREACTLPFLIGASPVCYGVPTAIGRKKDL</sequence>
<dbReference type="PROSITE" id="PS51700">
    <property type="entry name" value="SEPARIN"/>
    <property type="match status" value="1"/>
</dbReference>
<evidence type="ECO:0000313" key="6">
    <source>
        <dbReference type="EMBL" id="KAB5563768.1"/>
    </source>
</evidence>